<dbReference type="EMBL" id="CAUYUJ010022716">
    <property type="protein sequence ID" value="CAK0912207.1"/>
    <property type="molecule type" value="Genomic_DNA"/>
</dbReference>
<dbReference type="PANTHER" id="PTHR12998">
    <property type="entry name" value="TRNA:M(4)X MODIFICATION ENZYME TRM13 HOMOLOG"/>
    <property type="match status" value="1"/>
</dbReference>
<proteinExistence type="inferred from homology"/>
<dbReference type="InterPro" id="IPR007871">
    <property type="entry name" value="Methyltransferase_TRM13"/>
</dbReference>
<protein>
    <recommendedName>
        <fullName evidence="1">tRNA:m(4)X modification enzyme TRM13</fullName>
        <ecNumber evidence="1">2.1.1.225</ecNumber>
    </recommendedName>
</protein>
<dbReference type="SUPFAM" id="SSF53335">
    <property type="entry name" value="S-adenosyl-L-methionine-dependent methyltransferases"/>
    <property type="match status" value="1"/>
</dbReference>
<dbReference type="PANTHER" id="PTHR12998:SF0">
    <property type="entry name" value="TRNA:M(4)X MODIFICATION ENZYME TRM13 HOMOLOG"/>
    <property type="match status" value="1"/>
</dbReference>
<comment type="catalytic activity">
    <reaction evidence="1">
        <text>adenosine(4) in tRNA(His) + S-adenosyl-L-methionine = 2'-O-methyladenosine(4) in tRNA(His) + S-adenosyl-L-homocysteine + H(+)</text>
        <dbReference type="Rhea" id="RHEA:43196"/>
        <dbReference type="Rhea" id="RHEA-COMP:10401"/>
        <dbReference type="Rhea" id="RHEA-COMP:10402"/>
        <dbReference type="ChEBI" id="CHEBI:15378"/>
        <dbReference type="ChEBI" id="CHEBI:57856"/>
        <dbReference type="ChEBI" id="CHEBI:59789"/>
        <dbReference type="ChEBI" id="CHEBI:74411"/>
        <dbReference type="ChEBI" id="CHEBI:74477"/>
        <dbReference type="EC" id="2.1.1.225"/>
    </reaction>
</comment>
<comment type="caution">
    <text evidence="3">The sequence shown here is derived from an EMBL/GenBank/DDBJ whole genome shotgun (WGS) entry which is preliminary data.</text>
</comment>
<keyword evidence="1" id="KW-0949">S-adenosyl-L-methionine</keyword>
<keyword evidence="4" id="KW-1185">Reference proteome</keyword>
<keyword evidence="1" id="KW-0863">Zinc-finger</keyword>
<accession>A0ABN9YHX6</accession>
<comment type="catalytic activity">
    <reaction evidence="1">
        <text>cytidine(4) in tRNA(Pro) + S-adenosyl-L-methionine = 2'-O-methylcytidine(4) in tRNA(Pro) + S-adenosyl-L-homocysteine + H(+)</text>
        <dbReference type="Rhea" id="RHEA:32767"/>
        <dbReference type="Rhea" id="RHEA-COMP:10397"/>
        <dbReference type="Rhea" id="RHEA-COMP:10398"/>
        <dbReference type="ChEBI" id="CHEBI:15378"/>
        <dbReference type="ChEBI" id="CHEBI:57856"/>
        <dbReference type="ChEBI" id="CHEBI:59789"/>
        <dbReference type="ChEBI" id="CHEBI:74495"/>
        <dbReference type="ChEBI" id="CHEBI:82748"/>
        <dbReference type="EC" id="2.1.1.225"/>
    </reaction>
</comment>
<evidence type="ECO:0000259" key="2">
    <source>
        <dbReference type="Pfam" id="PF05206"/>
    </source>
</evidence>
<feature type="domain" description="Methyltransferase TRM13" evidence="2">
    <location>
        <begin position="98"/>
        <end position="330"/>
    </location>
</feature>
<keyword evidence="1" id="KW-0489">Methyltransferase</keyword>
<dbReference type="Pfam" id="PF05206">
    <property type="entry name" value="TRM13"/>
    <property type="match status" value="1"/>
</dbReference>
<keyword evidence="1" id="KW-0819">tRNA processing</keyword>
<name>A0ABN9YHX6_9DINO</name>
<comment type="similarity">
    <text evidence="1">Belongs to the methyltransferase TRM13 family.</text>
</comment>
<organism evidence="3 4">
    <name type="scientific">Prorocentrum cordatum</name>
    <dbReference type="NCBI Taxonomy" id="2364126"/>
    <lineage>
        <taxon>Eukaryota</taxon>
        <taxon>Sar</taxon>
        <taxon>Alveolata</taxon>
        <taxon>Dinophyceae</taxon>
        <taxon>Prorocentrales</taxon>
        <taxon>Prorocentraceae</taxon>
        <taxon>Prorocentrum</taxon>
    </lineage>
</organism>
<dbReference type="EC" id="2.1.1.225" evidence="1"/>
<gene>
    <name evidence="3" type="ORF">PCOR1329_LOCUS85821</name>
</gene>
<keyword evidence="1" id="KW-0862">Zinc</keyword>
<dbReference type="Proteomes" id="UP001189429">
    <property type="component" value="Unassembled WGS sequence"/>
</dbReference>
<evidence type="ECO:0000313" key="3">
    <source>
        <dbReference type="EMBL" id="CAK0912207.1"/>
    </source>
</evidence>
<evidence type="ECO:0000256" key="1">
    <source>
        <dbReference type="RuleBase" id="RU367103"/>
    </source>
</evidence>
<sequence>MRPCRSRLEENWVEAARSCSRQGVASRAHVMPDHGVWSELAVAEAGQRSFSKADLVPRARVLALARRLADLDFEVPLAELQASGAPAPVAATEKHVGQECSLVGHVVSSGCLEGADTVLDLGAGRGCLSERLQQAAGTRAGFLLIDRDPQKARCRDAALRRRGRARRLVADLQHVRLDPALGRCVAVTKHLCGCATDFGLRCLRALDEDKAALGRTGPPTPLFFATCCHHRCTWEHYVNQAFVLRHGLSEGDFADVCALSHWATLQARPPEEAPRGEAREGLDWGQRRALGQRCKRFLDSGRLEWLRGRYATAALVQYTTLSVENRLLVAR</sequence>
<dbReference type="InterPro" id="IPR029063">
    <property type="entry name" value="SAM-dependent_MTases_sf"/>
</dbReference>
<reference evidence="3" key="1">
    <citation type="submission" date="2023-10" db="EMBL/GenBank/DDBJ databases">
        <authorList>
            <person name="Chen Y."/>
            <person name="Shah S."/>
            <person name="Dougan E. K."/>
            <person name="Thang M."/>
            <person name="Chan C."/>
        </authorList>
    </citation>
    <scope>NUCLEOTIDE SEQUENCE [LARGE SCALE GENOMIC DNA]</scope>
</reference>
<comment type="function">
    <text evidence="1">tRNA methylase which 2'-O-methylates cytidine(4) in tRNA(Pro) and tRNA(Gly)(GCC), and adenosine(4) in tRNA(His).</text>
</comment>
<keyword evidence="1" id="KW-0479">Metal-binding</keyword>
<comment type="catalytic activity">
    <reaction evidence="1">
        <text>cytidine(4) in tRNA(Gly)(GCC) + S-adenosyl-L-methionine = 2'-O-methylcytidine(4) in tRNA(Gly)(GCC) + S-adenosyl-L-homocysteine + H(+)</text>
        <dbReference type="Rhea" id="RHEA:43192"/>
        <dbReference type="Rhea" id="RHEA-COMP:10399"/>
        <dbReference type="Rhea" id="RHEA-COMP:10400"/>
        <dbReference type="ChEBI" id="CHEBI:15378"/>
        <dbReference type="ChEBI" id="CHEBI:57856"/>
        <dbReference type="ChEBI" id="CHEBI:59789"/>
        <dbReference type="ChEBI" id="CHEBI:74495"/>
        <dbReference type="ChEBI" id="CHEBI:82748"/>
        <dbReference type="EC" id="2.1.1.225"/>
    </reaction>
</comment>
<dbReference type="InterPro" id="IPR039044">
    <property type="entry name" value="Trm13"/>
</dbReference>
<evidence type="ECO:0000313" key="4">
    <source>
        <dbReference type="Proteomes" id="UP001189429"/>
    </source>
</evidence>
<keyword evidence="1" id="KW-0808">Transferase</keyword>